<dbReference type="AlphaFoldDB" id="A0A1H8VPT0"/>
<proteinExistence type="predicted"/>
<evidence type="ECO:0000313" key="2">
    <source>
        <dbReference type="Proteomes" id="UP000199126"/>
    </source>
</evidence>
<organism evidence="1 2">
    <name type="scientific">Halogranum amylolyticum</name>
    <dbReference type="NCBI Taxonomy" id="660520"/>
    <lineage>
        <taxon>Archaea</taxon>
        <taxon>Methanobacteriati</taxon>
        <taxon>Methanobacteriota</taxon>
        <taxon>Stenosarchaea group</taxon>
        <taxon>Halobacteria</taxon>
        <taxon>Halobacteriales</taxon>
        <taxon>Haloferacaceae</taxon>
    </lineage>
</organism>
<name>A0A1H8VPT0_9EURY</name>
<accession>A0A1H8VPT0</accession>
<evidence type="ECO:0000313" key="1">
    <source>
        <dbReference type="EMBL" id="SEP17379.1"/>
    </source>
</evidence>
<gene>
    <name evidence="1" type="ORF">SAMN04487948_11866</name>
</gene>
<dbReference type="EMBL" id="FODV01000018">
    <property type="protein sequence ID" value="SEP17379.1"/>
    <property type="molecule type" value="Genomic_DNA"/>
</dbReference>
<keyword evidence="2" id="KW-1185">Reference proteome</keyword>
<protein>
    <submittedName>
        <fullName evidence="1">Uncharacterized protein</fullName>
    </submittedName>
</protein>
<sequence>MHKCMREIPAIFPTVFISTREEPRSMKVHVDDEGDIHTLEADDRGRITLGTEYANKTVQIAVLETRK</sequence>
<reference evidence="2" key="1">
    <citation type="submission" date="2016-10" db="EMBL/GenBank/DDBJ databases">
        <authorList>
            <person name="Varghese N."/>
            <person name="Submissions S."/>
        </authorList>
    </citation>
    <scope>NUCLEOTIDE SEQUENCE [LARGE SCALE GENOMIC DNA]</scope>
    <source>
        <strain evidence="2">CGMCC 1.10121</strain>
    </source>
</reference>
<dbReference type="Proteomes" id="UP000199126">
    <property type="component" value="Unassembled WGS sequence"/>
</dbReference>